<sequence length="369" mass="40165">MEEPIKDQTPTAAISGNSAKPKLQRYALRSSSKFKENKPDAPDRSNSSEPKRGVSTPSVSRSVGVLDFSGKDKSTSAKPPRRLSIPAKASATPRPKLAGNITPISETRTFKSGNAQEPQSRSQTPISDISRTSSRIKFNILSSSSYWLNQIRLSESAAKHSVSLGFFKLALEAGCEPFQKMQDELKSYVGRHQLAELGEAVKELLESYNIAENIEQSQVSESISQGPEEGTRSSDDEVHCGSSSTMDTAKLKPKCLNTDSPTQITPVTIEPTKKETSHKNNPGSRLRENLRKNYANSRSALDSGNRRSAKKAEKSTKPQTNKGEVKKQGKKSDAKEVSVSPTRAEDNVQGNKENMEVQTADGISLAEVA</sequence>
<feature type="compositionally biased region" description="Polar residues" evidence="1">
    <location>
        <begin position="257"/>
        <end position="266"/>
    </location>
</feature>
<dbReference type="EMBL" id="JAYMYQ010000005">
    <property type="protein sequence ID" value="KAK7330381.1"/>
    <property type="molecule type" value="Genomic_DNA"/>
</dbReference>
<protein>
    <submittedName>
        <fullName evidence="2">Uncharacterized protein</fullName>
    </submittedName>
</protein>
<feature type="compositionally biased region" description="Basic and acidic residues" evidence="1">
    <location>
        <begin position="33"/>
        <end position="43"/>
    </location>
</feature>
<organism evidence="2 3">
    <name type="scientific">Canavalia gladiata</name>
    <name type="common">Sword bean</name>
    <name type="synonym">Dolichos gladiatus</name>
    <dbReference type="NCBI Taxonomy" id="3824"/>
    <lineage>
        <taxon>Eukaryota</taxon>
        <taxon>Viridiplantae</taxon>
        <taxon>Streptophyta</taxon>
        <taxon>Embryophyta</taxon>
        <taxon>Tracheophyta</taxon>
        <taxon>Spermatophyta</taxon>
        <taxon>Magnoliopsida</taxon>
        <taxon>eudicotyledons</taxon>
        <taxon>Gunneridae</taxon>
        <taxon>Pentapetalae</taxon>
        <taxon>rosids</taxon>
        <taxon>fabids</taxon>
        <taxon>Fabales</taxon>
        <taxon>Fabaceae</taxon>
        <taxon>Papilionoideae</taxon>
        <taxon>50 kb inversion clade</taxon>
        <taxon>NPAAA clade</taxon>
        <taxon>indigoferoid/millettioid clade</taxon>
        <taxon>Phaseoleae</taxon>
        <taxon>Canavalia</taxon>
    </lineage>
</organism>
<dbReference type="PANTHER" id="PTHR34468:SF2">
    <property type="entry name" value="MICROTUBULE-ASSOCIATED FUTSCH-LIKE PROTEIN"/>
    <property type="match status" value="1"/>
</dbReference>
<reference evidence="2 3" key="1">
    <citation type="submission" date="2024-01" db="EMBL/GenBank/DDBJ databases">
        <title>The genomes of 5 underutilized Papilionoideae crops provide insights into root nodulation and disease resistanc.</title>
        <authorList>
            <person name="Jiang F."/>
        </authorList>
    </citation>
    <scope>NUCLEOTIDE SEQUENCE [LARGE SCALE GENOMIC DNA]</scope>
    <source>
        <strain evidence="2">LVBAO_FW01</strain>
        <tissue evidence="2">Leaves</tissue>
    </source>
</reference>
<feature type="region of interest" description="Disordered" evidence="1">
    <location>
        <begin position="216"/>
        <end position="369"/>
    </location>
</feature>
<dbReference type="PANTHER" id="PTHR34468">
    <property type="entry name" value="MICROTUBULE-ASSOCIATED FUTSCH-LIKE PROTEIN"/>
    <property type="match status" value="1"/>
</dbReference>
<feature type="compositionally biased region" description="Polar residues" evidence="1">
    <location>
        <begin position="8"/>
        <end position="18"/>
    </location>
</feature>
<proteinExistence type="predicted"/>
<feature type="compositionally biased region" description="Basic and acidic residues" evidence="1">
    <location>
        <begin position="229"/>
        <end position="239"/>
    </location>
</feature>
<evidence type="ECO:0000256" key="1">
    <source>
        <dbReference type="SAM" id="MobiDB-lite"/>
    </source>
</evidence>
<gene>
    <name evidence="2" type="ORF">VNO77_24575</name>
</gene>
<evidence type="ECO:0000313" key="3">
    <source>
        <dbReference type="Proteomes" id="UP001367508"/>
    </source>
</evidence>
<keyword evidence="3" id="KW-1185">Reference proteome</keyword>
<accession>A0AAN9QCN5</accession>
<dbReference type="Proteomes" id="UP001367508">
    <property type="component" value="Unassembled WGS sequence"/>
</dbReference>
<name>A0AAN9QCN5_CANGL</name>
<feature type="compositionally biased region" description="Low complexity" evidence="1">
    <location>
        <begin position="216"/>
        <end position="225"/>
    </location>
</feature>
<comment type="caution">
    <text evidence="2">The sequence shown here is derived from an EMBL/GenBank/DDBJ whole genome shotgun (WGS) entry which is preliminary data.</text>
</comment>
<evidence type="ECO:0000313" key="2">
    <source>
        <dbReference type="EMBL" id="KAK7330381.1"/>
    </source>
</evidence>
<feature type="compositionally biased region" description="Polar residues" evidence="1">
    <location>
        <begin position="102"/>
        <end position="129"/>
    </location>
</feature>
<feature type="region of interest" description="Disordered" evidence="1">
    <location>
        <begin position="1"/>
        <end position="129"/>
    </location>
</feature>
<dbReference type="AlphaFoldDB" id="A0AAN9QCN5"/>
<feature type="compositionally biased region" description="Basic and acidic residues" evidence="1">
    <location>
        <begin position="323"/>
        <end position="336"/>
    </location>
</feature>